<protein>
    <submittedName>
        <fullName evidence="2">Calcium-dependent phosphotriesterase</fullName>
    </submittedName>
</protein>
<dbReference type="InterPro" id="IPR011042">
    <property type="entry name" value="6-blade_b-propeller_TolB-like"/>
</dbReference>
<organism evidence="2 3">
    <name type="scientific">Fistulina hepatica ATCC 64428</name>
    <dbReference type="NCBI Taxonomy" id="1128425"/>
    <lineage>
        <taxon>Eukaryota</taxon>
        <taxon>Fungi</taxon>
        <taxon>Dikarya</taxon>
        <taxon>Basidiomycota</taxon>
        <taxon>Agaricomycotina</taxon>
        <taxon>Agaricomycetes</taxon>
        <taxon>Agaricomycetidae</taxon>
        <taxon>Agaricales</taxon>
        <taxon>Fistulinaceae</taxon>
        <taxon>Fistulina</taxon>
    </lineage>
</organism>
<dbReference type="PANTHER" id="PTHR47064:SF2">
    <property type="entry name" value="SMP-30_GLUCONOLACTONASE_LRE-LIKE REGION DOMAIN-CONTAINING PROTEIN-RELATED"/>
    <property type="match status" value="1"/>
</dbReference>
<dbReference type="Pfam" id="PF08450">
    <property type="entry name" value="SGL"/>
    <property type="match status" value="1"/>
</dbReference>
<proteinExistence type="predicted"/>
<accession>A0A0D7AD02</accession>
<dbReference type="Gene3D" id="2.120.10.30">
    <property type="entry name" value="TolB, C-terminal domain"/>
    <property type="match status" value="1"/>
</dbReference>
<evidence type="ECO:0000313" key="2">
    <source>
        <dbReference type="EMBL" id="KIY48847.1"/>
    </source>
</evidence>
<dbReference type="SUPFAM" id="SSF63829">
    <property type="entry name" value="Calcium-dependent phosphotriesterase"/>
    <property type="match status" value="1"/>
</dbReference>
<dbReference type="PANTHER" id="PTHR47064">
    <property type="entry name" value="PUTATIVE (AFU_ORTHOLOGUE AFUA_1G08990)-RELATED"/>
    <property type="match status" value="1"/>
</dbReference>
<dbReference type="OrthoDB" id="423498at2759"/>
<sequence length="379" mass="41035">MIGMMKVVYAYALGAAPTVPACLANFYYLRESTSESTCSGPVVVVFDEEFYAILGDNPTINSITSDPTFAFAHEAPVWVPETDDVFFASNAGGALGRSNLYHDNQVAKISLTEVADAMGGAARDVNVSHVKIDLPDTVQMTNGGTGPYHGNILFLNEGRGKLPSNAVLMNPYEPYNVTVLFDNFFGRQFNSLNDAKIHPSGQIFFTDPAYGYYQHFRDVPGLPNQVYAFDPSNGNTRVVADQLNKPNGIAFTPDFKTVYLADTGAYGSLWANNQTLPATIYQYEVDPESLTLMNRRVFAFVDTGAPDGINVDTNGNVYGGCSDGVHVWNPKGKLLGKFFVGSNTANFAFAGHGRLVILAETEIFLAQIAAEGVDVTYNG</sequence>
<gene>
    <name evidence="2" type="ORF">FISHEDRAFT_65594</name>
</gene>
<dbReference type="AlphaFoldDB" id="A0A0D7AD02"/>
<evidence type="ECO:0000259" key="1">
    <source>
        <dbReference type="Pfam" id="PF08450"/>
    </source>
</evidence>
<dbReference type="InterPro" id="IPR052988">
    <property type="entry name" value="Oryzine_lactonohydrolase"/>
</dbReference>
<feature type="domain" description="SMP-30/Gluconolactonase/LRE-like region" evidence="1">
    <location>
        <begin position="74"/>
        <end position="353"/>
    </location>
</feature>
<dbReference type="Proteomes" id="UP000054144">
    <property type="component" value="Unassembled WGS sequence"/>
</dbReference>
<name>A0A0D7AD02_9AGAR</name>
<dbReference type="InterPro" id="IPR013658">
    <property type="entry name" value="SGL"/>
</dbReference>
<dbReference type="EMBL" id="KN881806">
    <property type="protein sequence ID" value="KIY48847.1"/>
    <property type="molecule type" value="Genomic_DNA"/>
</dbReference>
<reference evidence="2 3" key="1">
    <citation type="journal article" date="2015" name="Fungal Genet. Biol.">
        <title>Evolution of novel wood decay mechanisms in Agaricales revealed by the genome sequences of Fistulina hepatica and Cylindrobasidium torrendii.</title>
        <authorList>
            <person name="Floudas D."/>
            <person name="Held B.W."/>
            <person name="Riley R."/>
            <person name="Nagy L.G."/>
            <person name="Koehler G."/>
            <person name="Ransdell A.S."/>
            <person name="Younus H."/>
            <person name="Chow J."/>
            <person name="Chiniquy J."/>
            <person name="Lipzen A."/>
            <person name="Tritt A."/>
            <person name="Sun H."/>
            <person name="Haridas S."/>
            <person name="LaButti K."/>
            <person name="Ohm R.A."/>
            <person name="Kues U."/>
            <person name="Blanchette R.A."/>
            <person name="Grigoriev I.V."/>
            <person name="Minto R.E."/>
            <person name="Hibbett D.S."/>
        </authorList>
    </citation>
    <scope>NUCLEOTIDE SEQUENCE [LARGE SCALE GENOMIC DNA]</scope>
    <source>
        <strain evidence="2 3">ATCC 64428</strain>
    </source>
</reference>
<evidence type="ECO:0000313" key="3">
    <source>
        <dbReference type="Proteomes" id="UP000054144"/>
    </source>
</evidence>
<keyword evidence="3" id="KW-1185">Reference proteome</keyword>